<accession>G4CQR6</accession>
<protein>
    <submittedName>
        <fullName evidence="1">Uncharacterized protein</fullName>
    </submittedName>
</protein>
<proteinExistence type="predicted"/>
<gene>
    <name evidence="1" type="ORF">HMPREF9370_1426</name>
</gene>
<dbReference type="STRING" id="1030841.HMPREF9370_1426"/>
<dbReference type="Proteomes" id="UP000005336">
    <property type="component" value="Unassembled WGS sequence"/>
</dbReference>
<dbReference type="HOGENOM" id="CLU_3313398_0_0_4"/>
<dbReference type="PATRIC" id="fig|1030841.3.peg.1409"/>
<evidence type="ECO:0000313" key="1">
    <source>
        <dbReference type="EMBL" id="EGZ46168.1"/>
    </source>
</evidence>
<keyword evidence="2" id="KW-1185">Reference proteome</keyword>
<comment type="caution">
    <text evidence="1">The sequence shown here is derived from an EMBL/GenBank/DDBJ whole genome shotgun (WGS) entry which is preliminary data.</text>
</comment>
<dbReference type="AlphaFoldDB" id="G4CQR6"/>
<reference evidence="1 2" key="1">
    <citation type="submission" date="2011-06" db="EMBL/GenBank/DDBJ databases">
        <authorList>
            <person name="Muzny D."/>
            <person name="Qin X."/>
            <person name="Deng J."/>
            <person name="Jiang H."/>
            <person name="Liu Y."/>
            <person name="Qu J."/>
            <person name="Song X.-Z."/>
            <person name="Zhang L."/>
            <person name="Thornton R."/>
            <person name="Coyle M."/>
            <person name="Francisco L."/>
            <person name="Jackson L."/>
            <person name="Javaid M."/>
            <person name="Korchina V."/>
            <person name="Kovar C."/>
            <person name="Mata R."/>
            <person name="Mathew T."/>
            <person name="Ngo R."/>
            <person name="Nguyen L."/>
            <person name="Nguyen N."/>
            <person name="Okwuonu G."/>
            <person name="Ongeri F."/>
            <person name="Pham C."/>
            <person name="Simmons D."/>
            <person name="Wilczek-Boney K."/>
            <person name="Hale W."/>
            <person name="Jakkamsetti A."/>
            <person name="Pham P."/>
            <person name="Ruth R."/>
            <person name="San Lucas F."/>
            <person name="Warren J."/>
            <person name="Zhang J."/>
            <person name="Zhao Z."/>
            <person name="Zhou C."/>
            <person name="Zhu D."/>
            <person name="Lee S."/>
            <person name="Bess C."/>
            <person name="Blankenburg K."/>
            <person name="Forbes L."/>
            <person name="Fu Q."/>
            <person name="Gubbala S."/>
            <person name="Hirani K."/>
            <person name="Jayaseelan J.C."/>
            <person name="Lara F."/>
            <person name="Munidasa M."/>
            <person name="Palculict T."/>
            <person name="Patil S."/>
            <person name="Pu L.-L."/>
            <person name="Saada N."/>
            <person name="Tang L."/>
            <person name="Weissenberger G."/>
            <person name="Zhu Y."/>
            <person name="Hemphill L."/>
            <person name="Shang Y."/>
            <person name="Youmans B."/>
            <person name="Ayvaz T."/>
            <person name="Ross M."/>
            <person name="Santibanez J."/>
            <person name="Aqrawi P."/>
            <person name="Gross S."/>
            <person name="Joshi V."/>
            <person name="Fowler G."/>
            <person name="Nazareth L."/>
            <person name="Reid J."/>
            <person name="Worley K."/>
            <person name="Petrosino J."/>
            <person name="Highlander S."/>
            <person name="Gibbs R."/>
        </authorList>
    </citation>
    <scope>NUCLEOTIDE SEQUENCE [LARGE SCALE GENOMIC DNA]</scope>
    <source>
        <strain evidence="1 2">9715</strain>
    </source>
</reference>
<sequence>MILALGEPLAVIGSVVVKTADIQHIITGLGRLYKPCYPA</sequence>
<dbReference type="EMBL" id="AGAZ01000051">
    <property type="protein sequence ID" value="EGZ46168.1"/>
    <property type="molecule type" value="Genomic_DNA"/>
</dbReference>
<organism evidence="1 2">
    <name type="scientific">Neisseria wadsworthii 9715</name>
    <dbReference type="NCBI Taxonomy" id="1030841"/>
    <lineage>
        <taxon>Bacteria</taxon>
        <taxon>Pseudomonadati</taxon>
        <taxon>Pseudomonadota</taxon>
        <taxon>Betaproteobacteria</taxon>
        <taxon>Neisseriales</taxon>
        <taxon>Neisseriaceae</taxon>
        <taxon>Neisseria</taxon>
    </lineage>
</organism>
<evidence type="ECO:0000313" key="2">
    <source>
        <dbReference type="Proteomes" id="UP000005336"/>
    </source>
</evidence>
<name>G4CQR6_9NEIS</name>